<dbReference type="Gene3D" id="3.30.420.10">
    <property type="entry name" value="Ribonuclease H-like superfamily/Ribonuclease H"/>
    <property type="match status" value="1"/>
</dbReference>
<dbReference type="InterPro" id="IPR043502">
    <property type="entry name" value="DNA/RNA_pol_sf"/>
</dbReference>
<reference evidence="3" key="1">
    <citation type="submission" date="2025-08" db="UniProtKB">
        <authorList>
            <consortium name="RefSeq"/>
        </authorList>
    </citation>
    <scope>IDENTIFICATION</scope>
    <source>
        <tissue evidence="3">Whole larvae</tissue>
    </source>
</reference>
<evidence type="ECO:0000313" key="3">
    <source>
        <dbReference type="RefSeq" id="XP_052755699.1"/>
    </source>
</evidence>
<evidence type="ECO:0000259" key="1">
    <source>
        <dbReference type="PROSITE" id="PS50994"/>
    </source>
</evidence>
<keyword evidence="2" id="KW-1185">Reference proteome</keyword>
<name>A0ABM3MWJ5_GALME</name>
<protein>
    <submittedName>
        <fullName evidence="3">Uncharacterized protein LOC128201789</fullName>
    </submittedName>
</protein>
<dbReference type="SUPFAM" id="SSF56672">
    <property type="entry name" value="DNA/RNA polymerases"/>
    <property type="match status" value="1"/>
</dbReference>
<dbReference type="InterPro" id="IPR001584">
    <property type="entry name" value="Integrase_cat-core"/>
</dbReference>
<evidence type="ECO:0000313" key="2">
    <source>
        <dbReference type="Proteomes" id="UP001652740"/>
    </source>
</evidence>
<dbReference type="PROSITE" id="PS50994">
    <property type="entry name" value="INTEGRASE"/>
    <property type="match status" value="1"/>
</dbReference>
<dbReference type="Pfam" id="PF05380">
    <property type="entry name" value="Peptidase_A17"/>
    <property type="match status" value="1"/>
</dbReference>
<dbReference type="PANTHER" id="PTHR47331:SF4">
    <property type="entry name" value="PEPTIDASE S1 DOMAIN-CONTAINING PROTEIN"/>
    <property type="match status" value="1"/>
</dbReference>
<dbReference type="InterPro" id="IPR040676">
    <property type="entry name" value="DUF5641"/>
</dbReference>
<dbReference type="Pfam" id="PF18701">
    <property type="entry name" value="DUF5641"/>
    <property type="match status" value="1"/>
</dbReference>
<dbReference type="Proteomes" id="UP001652740">
    <property type="component" value="Unplaced"/>
</dbReference>
<dbReference type="RefSeq" id="XP_052755699.1">
    <property type="nucleotide sequence ID" value="XM_052899739.1"/>
</dbReference>
<dbReference type="InterPro" id="IPR036397">
    <property type="entry name" value="RNaseH_sf"/>
</dbReference>
<accession>A0ABM3MWJ5</accession>
<proteinExistence type="predicted"/>
<dbReference type="InterPro" id="IPR008042">
    <property type="entry name" value="Retrotrans_Pao"/>
</dbReference>
<gene>
    <name evidence="3" type="primary">LOC128201789</name>
</gene>
<feature type="domain" description="Integrase catalytic" evidence="1">
    <location>
        <begin position="778"/>
        <end position="970"/>
    </location>
</feature>
<dbReference type="PANTHER" id="PTHR47331">
    <property type="entry name" value="PHD-TYPE DOMAIN-CONTAINING PROTEIN"/>
    <property type="match status" value="1"/>
</dbReference>
<sequence>MQLILFTPAYNEAVSAPDLQKPEHIFGPSFRDLQKPEHTLDLCSGIFRSQSIRWTPVPGPSETRAYVDPRSWTFRNQNIPWTSFLDLQKPEQRPVEEYCWIEDASWTRTSIKRSSALFKKAEFKLRIQGASSLLTDFNEVQSKIEEHSDDIDEQLECREEFETSYYSVIARADSVLSDDKISEQSHQGPLNMVKLPTISLPSYDGSYENCTTTKLRVVFDASATTTSGKSLNDLQLVGDAIQGDLIAILLRFRQHRWVACADIEKMYRQVLVNHNQRDLQLVLWRENPTDELGIYQLNTVTYGTASAPFLSVRCLKELASKSSNEEVSRTIREDFYVDDLITGSSDSVEHLIQLCEEVNKILMSGCFPLRKWIFNFSQESIPSHNSHALKELSLDKNTQQKTLGLAWCNQSDTLNFCTEFSIDYETLTKRVILSKISKIFDPLGMLSPFIIIIKVLLQKLWLLKLDWDEPLPSDIIRQWERFVDDTPLLANIHIPRNVIGNNPSRIELHILDASQTAYGACAYVRSICDDDEITVRLLCSKGKVAPIKPTSIPRLELCGALLGARLFEKIQQSLRCQFSKVVFWTDSTIVLAWLRMNPNLLKPIVQNRTAEIQELTSDHTWRHVSGNQNPADIVSRGSYLDTLHSCKLWWEGPLFLFDITYDASKDNCSESKTNTDWSVLDLPEIKVGGRLSNSTSFSYDKKHPILIPAKHHFTVLLFRAEHKRLLHAAPQALLYAIRETWWPVSGRNVAKQTVYNCAKCARFQAKPLTPLMGNLPIQRVSPGFAFMYTGVDYMGPVYILNRKGRGARIVKAYVAIFICFTTRAVTLELVGDLSTDAYLLAINRFISRRGKPSDIFSDNGRNFVGLMNEFHKFLSNCSQDILNYATSHSINFHFIPPYSPHFGGLWEAGVRLCKHSLRRVVGNLHLTYEEFNTVLTQVEAVMNSRPLSPMSTDPHDYLPLSPAHFLVGRPLTAPPCNDLQDAAPTSLTRYQRVEQIRQHFWTRWSKEYISEMQTRNKWKTRQADLKPNTLVLIKDDHLPPLKWHLGRIVSTVPGSDDVSRVADIRTESGIIRRAFSKICPLWEEDLKAESFKAGGMLKH</sequence>
<dbReference type="InterPro" id="IPR012337">
    <property type="entry name" value="RNaseH-like_sf"/>
</dbReference>
<dbReference type="GeneID" id="128201789"/>
<dbReference type="SUPFAM" id="SSF53098">
    <property type="entry name" value="Ribonuclease H-like"/>
    <property type="match status" value="1"/>
</dbReference>
<organism evidence="2 3">
    <name type="scientific">Galleria mellonella</name>
    <name type="common">Greater wax moth</name>
    <dbReference type="NCBI Taxonomy" id="7137"/>
    <lineage>
        <taxon>Eukaryota</taxon>
        <taxon>Metazoa</taxon>
        <taxon>Ecdysozoa</taxon>
        <taxon>Arthropoda</taxon>
        <taxon>Hexapoda</taxon>
        <taxon>Insecta</taxon>
        <taxon>Pterygota</taxon>
        <taxon>Neoptera</taxon>
        <taxon>Endopterygota</taxon>
        <taxon>Lepidoptera</taxon>
        <taxon>Glossata</taxon>
        <taxon>Ditrysia</taxon>
        <taxon>Pyraloidea</taxon>
        <taxon>Pyralidae</taxon>
        <taxon>Galleriinae</taxon>
        <taxon>Galleria</taxon>
    </lineage>
</organism>